<dbReference type="PANTHER" id="PTHR10410">
    <property type="entry name" value="EUKARYOTIC TRANSLATION INITIATION FACTOR 3 -RELATED"/>
    <property type="match status" value="1"/>
</dbReference>
<evidence type="ECO:0000313" key="2">
    <source>
        <dbReference type="EMBL" id="PIA18506.1"/>
    </source>
</evidence>
<organism evidence="2 3">
    <name type="scientific">Coemansia reversa (strain ATCC 12441 / NRRL 1564)</name>
    <dbReference type="NCBI Taxonomy" id="763665"/>
    <lineage>
        <taxon>Eukaryota</taxon>
        <taxon>Fungi</taxon>
        <taxon>Fungi incertae sedis</taxon>
        <taxon>Zoopagomycota</taxon>
        <taxon>Kickxellomycotina</taxon>
        <taxon>Kickxellomycetes</taxon>
        <taxon>Kickxellales</taxon>
        <taxon>Kickxellaceae</taxon>
        <taxon>Coemansia</taxon>
    </lineage>
</organism>
<feature type="domain" description="MPN" evidence="1">
    <location>
        <begin position="1"/>
        <end position="117"/>
    </location>
</feature>
<dbReference type="OrthoDB" id="118550at2759"/>
<dbReference type="InterPro" id="IPR050242">
    <property type="entry name" value="JAMM_MPN+_peptidase_M67A"/>
</dbReference>
<accession>A0A2G5BHK2</accession>
<sequence length="246" mass="27547">MYTEIIGLLGGQFHDEQRVIEVEVAFPCHSTSTTTECEMDPASEVEARRVFSGSGRQALGWFHSHPTFEATPSVRDIHNQHAYQMLCRRSSDQLEPFIGVIVSPPGGAGPYGVSDISVFYVMPRKGGDGSDGDDNDDSAVDNVPYHMAYEVTGQDKIPADLIDSMTRLIEMHADMVHRTDLAKRFKRSEVMTTLEKLVISMRCRWSEDVRQQWDDDISLRLRPLLQRYFCRGTSLANGSATATARA</sequence>
<dbReference type="GO" id="GO:0008237">
    <property type="term" value="F:metallopeptidase activity"/>
    <property type="evidence" value="ECO:0007669"/>
    <property type="project" value="InterPro"/>
</dbReference>
<dbReference type="InterPro" id="IPR037518">
    <property type="entry name" value="MPN"/>
</dbReference>
<dbReference type="AlphaFoldDB" id="A0A2G5BHK2"/>
<proteinExistence type="predicted"/>
<dbReference type="Pfam" id="PF01398">
    <property type="entry name" value="JAB"/>
    <property type="match status" value="1"/>
</dbReference>
<dbReference type="PROSITE" id="PS50249">
    <property type="entry name" value="MPN"/>
    <property type="match status" value="1"/>
</dbReference>
<evidence type="ECO:0000313" key="3">
    <source>
        <dbReference type="Proteomes" id="UP000242474"/>
    </source>
</evidence>
<dbReference type="Gene3D" id="3.40.140.10">
    <property type="entry name" value="Cytidine Deaminase, domain 2"/>
    <property type="match status" value="1"/>
</dbReference>
<evidence type="ECO:0000259" key="1">
    <source>
        <dbReference type="PROSITE" id="PS50249"/>
    </source>
</evidence>
<name>A0A2G5BHK2_COERN</name>
<dbReference type="EMBL" id="KZ303490">
    <property type="protein sequence ID" value="PIA18506.1"/>
    <property type="molecule type" value="Genomic_DNA"/>
</dbReference>
<reference evidence="2 3" key="1">
    <citation type="journal article" date="2015" name="Genome Biol. Evol.">
        <title>Phylogenomic analyses indicate that early fungi evolved digesting cell walls of algal ancestors of land plants.</title>
        <authorList>
            <person name="Chang Y."/>
            <person name="Wang S."/>
            <person name="Sekimoto S."/>
            <person name="Aerts A.L."/>
            <person name="Choi C."/>
            <person name="Clum A."/>
            <person name="LaButti K.M."/>
            <person name="Lindquist E.A."/>
            <person name="Yee Ngan C."/>
            <person name="Ohm R.A."/>
            <person name="Salamov A.A."/>
            <person name="Grigoriev I.V."/>
            <person name="Spatafora J.W."/>
            <person name="Berbee M.L."/>
        </authorList>
    </citation>
    <scope>NUCLEOTIDE SEQUENCE [LARGE SCALE GENOMIC DNA]</scope>
    <source>
        <strain evidence="2 3">NRRL 1564</strain>
    </source>
</reference>
<keyword evidence="3" id="KW-1185">Reference proteome</keyword>
<dbReference type="InterPro" id="IPR000555">
    <property type="entry name" value="JAMM/MPN+_dom"/>
</dbReference>
<dbReference type="Proteomes" id="UP000242474">
    <property type="component" value="Unassembled WGS sequence"/>
</dbReference>
<protein>
    <recommendedName>
        <fullName evidence="1">MPN domain-containing protein</fullName>
    </recommendedName>
</protein>
<dbReference type="SUPFAM" id="SSF102712">
    <property type="entry name" value="JAB1/MPN domain"/>
    <property type="match status" value="1"/>
</dbReference>
<dbReference type="STRING" id="763665.A0A2G5BHK2"/>
<gene>
    <name evidence="2" type="ORF">COEREDRAFT_79945</name>
</gene>